<feature type="transmembrane region" description="Helical" evidence="1">
    <location>
        <begin position="254"/>
        <end position="276"/>
    </location>
</feature>
<feature type="transmembrane region" description="Helical" evidence="1">
    <location>
        <begin position="370"/>
        <end position="391"/>
    </location>
</feature>
<dbReference type="RefSeq" id="WP_004837005.1">
    <property type="nucleotide sequence ID" value="NZ_GG666297.1"/>
</dbReference>
<feature type="transmembrane region" description="Helical" evidence="1">
    <location>
        <begin position="118"/>
        <end position="141"/>
    </location>
</feature>
<feature type="transmembrane region" description="Helical" evidence="1">
    <location>
        <begin position="421"/>
        <end position="441"/>
    </location>
</feature>
<keyword evidence="1" id="KW-1133">Transmembrane helix</keyword>
<feature type="transmembrane region" description="Helical" evidence="1">
    <location>
        <begin position="68"/>
        <end position="88"/>
    </location>
</feature>
<evidence type="ECO:0000313" key="3">
    <source>
        <dbReference type="Proteomes" id="UP000003744"/>
    </source>
</evidence>
<dbReference type="AlphaFoldDB" id="C2CHD3"/>
<feature type="transmembrane region" description="Helical" evidence="1">
    <location>
        <begin position="523"/>
        <end position="544"/>
    </location>
</feature>
<protein>
    <submittedName>
        <fullName evidence="2">Uncharacterized protein</fullName>
    </submittedName>
</protein>
<evidence type="ECO:0000256" key="1">
    <source>
        <dbReference type="SAM" id="Phobius"/>
    </source>
</evidence>
<name>C2CHD3_9FIRM</name>
<keyword evidence="1" id="KW-0812">Transmembrane</keyword>
<comment type="caution">
    <text evidence="2">The sequence shown here is derived from an EMBL/GenBank/DDBJ whole genome shotgun (WGS) entry which is preliminary data.</text>
</comment>
<feature type="transmembrane region" description="Helical" evidence="1">
    <location>
        <begin position="187"/>
        <end position="206"/>
    </location>
</feature>
<accession>C2CHD3</accession>
<dbReference type="PRINTS" id="PR00173">
    <property type="entry name" value="EDTRNSPORT"/>
</dbReference>
<evidence type="ECO:0000313" key="2">
    <source>
        <dbReference type="EMBL" id="EEI83015.1"/>
    </source>
</evidence>
<keyword evidence="1" id="KW-0472">Membrane</keyword>
<reference evidence="2 3" key="1">
    <citation type="submission" date="2009-01" db="EMBL/GenBank/DDBJ databases">
        <authorList>
            <person name="Qin X."/>
            <person name="Bachman B."/>
            <person name="Battles P."/>
            <person name="Bell A."/>
            <person name="Bess C."/>
            <person name="Bickham C."/>
            <person name="Chaboub L."/>
            <person name="Chen D."/>
            <person name="Coyle M."/>
            <person name="Deiros D.R."/>
            <person name="Dinh H."/>
            <person name="Forbes L."/>
            <person name="Fowler G."/>
            <person name="Francisco L."/>
            <person name="Fu Q."/>
            <person name="Gubbala S."/>
            <person name="Hale W."/>
            <person name="Han Y."/>
            <person name="Hemphill L."/>
            <person name="Highlander S.K."/>
            <person name="Hirani K."/>
            <person name="Hogues M."/>
            <person name="Jackson L."/>
            <person name="Jakkamsetti A."/>
            <person name="Javaid M."/>
            <person name="Jiang H."/>
            <person name="Korchina V."/>
            <person name="Kovar C."/>
            <person name="Lara F."/>
            <person name="Lee S."/>
            <person name="Mata R."/>
            <person name="Mathew T."/>
            <person name="Moen C."/>
            <person name="Morales K."/>
            <person name="Munidasa M."/>
            <person name="Nazareth L."/>
            <person name="Ngo R."/>
            <person name="Nguyen L."/>
            <person name="Okwuonu G."/>
            <person name="Ongeri F."/>
            <person name="Patil S."/>
            <person name="Petrosino J."/>
            <person name="Pham C."/>
            <person name="Pham P."/>
            <person name="Pu L.-L."/>
            <person name="Puazo M."/>
            <person name="Raj R."/>
            <person name="Reid J."/>
            <person name="Rouhana J."/>
            <person name="Saada N."/>
            <person name="Shang Y."/>
            <person name="Simmons D."/>
            <person name="Thornton R."/>
            <person name="Warren J."/>
            <person name="Weissenberger G."/>
            <person name="Zhang J."/>
            <person name="Zhang L."/>
            <person name="Zhou C."/>
            <person name="Zhu D."/>
            <person name="Muzny D."/>
            <person name="Worley K."/>
            <person name="Gibbs R."/>
        </authorList>
    </citation>
    <scope>NUCLEOTIDE SEQUENCE [LARGE SCALE GENOMIC DNA]</scope>
    <source>
        <strain evidence="2 3">ATCC 35098</strain>
    </source>
</reference>
<dbReference type="HOGENOM" id="CLU_495808_0_0_9"/>
<feature type="transmembrane region" description="Helical" evidence="1">
    <location>
        <begin position="494"/>
        <end position="517"/>
    </location>
</feature>
<feature type="transmembrane region" description="Helical" evidence="1">
    <location>
        <begin position="32"/>
        <end position="62"/>
    </location>
</feature>
<sequence>MNNIKTIIKYAFKEQFFPYFPSKRPQGLPKNYLLRLISILWSFLFLGFMYYIVMGAALAIFIEIGKEDMYFTIFGMLTNTIVIFIYGIKMYGDFFNEKSIENYVPMPIGQGELFLGKIIGAVLSFFDFFLFFLLGLVLYFSQKAMDVGTLILGIINFFPMIAIPYSILAIILLIIKRFTNVNRYKKVFKNLGYLVMFAIIGTIYYFSFQQNKGGSNDNFDRLANGLVNTFGKNSGVSNIFFNAKLFGLSLTGSLFQRLIASLSLLGLALGLLFIAYKLADKNYYKAVFDRAITSEGAKKIKKTKKSKRVPIKKSSQVKALVKRDLRILTSNLMFVYTPMIMALVFSMMAIGQKNTIINDFGKELEINPQASVYVFAIALAIGLIIWINGNLTSSCLSREGKGFYLIQSLPIDAKSHLRARLISAMLVSSLINLIISLVVGITLKLGLVNILMIMIGLSLSALASNIVGLLMSTVGINTSWKNPKELAQGGIRAIIYYIISMVFVIILVGVFILLMNITKGNLLISLIVPMLILVILTLIFYIIALGRYKNGFMDV</sequence>
<dbReference type="Proteomes" id="UP000003744">
    <property type="component" value="Unassembled WGS sequence"/>
</dbReference>
<feature type="transmembrane region" description="Helical" evidence="1">
    <location>
        <begin position="147"/>
        <end position="175"/>
    </location>
</feature>
<dbReference type="EMBL" id="ACGC01000048">
    <property type="protein sequence ID" value="EEI83015.1"/>
    <property type="molecule type" value="Genomic_DNA"/>
</dbReference>
<gene>
    <name evidence="2" type="ORF">HMPREF0077_0893</name>
</gene>
<feature type="transmembrane region" description="Helical" evidence="1">
    <location>
        <begin position="447"/>
        <end position="473"/>
    </location>
</feature>
<organism evidence="2 3">
    <name type="scientific">Anaerococcus tetradius ATCC 35098</name>
    <dbReference type="NCBI Taxonomy" id="525255"/>
    <lineage>
        <taxon>Bacteria</taxon>
        <taxon>Bacillati</taxon>
        <taxon>Bacillota</taxon>
        <taxon>Tissierellia</taxon>
        <taxon>Tissierellales</taxon>
        <taxon>Peptoniphilaceae</taxon>
        <taxon>Anaerococcus</taxon>
    </lineage>
</organism>
<proteinExistence type="predicted"/>
<feature type="transmembrane region" description="Helical" evidence="1">
    <location>
        <begin position="332"/>
        <end position="350"/>
    </location>
</feature>
<dbReference type="eggNOG" id="COG2898">
    <property type="taxonomic scope" value="Bacteria"/>
</dbReference>